<evidence type="ECO:0000256" key="1">
    <source>
        <dbReference type="SAM" id="MobiDB-lite"/>
    </source>
</evidence>
<name>A0A182S9L8_9DIPT</name>
<protein>
    <submittedName>
        <fullName evidence="2">Uncharacterized protein</fullName>
    </submittedName>
</protein>
<organism evidence="2 3">
    <name type="scientific">Anopheles maculatus</name>
    <dbReference type="NCBI Taxonomy" id="74869"/>
    <lineage>
        <taxon>Eukaryota</taxon>
        <taxon>Metazoa</taxon>
        <taxon>Ecdysozoa</taxon>
        <taxon>Arthropoda</taxon>
        <taxon>Hexapoda</taxon>
        <taxon>Insecta</taxon>
        <taxon>Pterygota</taxon>
        <taxon>Neoptera</taxon>
        <taxon>Endopterygota</taxon>
        <taxon>Diptera</taxon>
        <taxon>Nematocera</taxon>
        <taxon>Culicoidea</taxon>
        <taxon>Culicidae</taxon>
        <taxon>Anophelinae</taxon>
        <taxon>Anopheles</taxon>
        <taxon>Anopheles maculatus group</taxon>
    </lineage>
</organism>
<feature type="compositionally biased region" description="Basic and acidic residues" evidence="1">
    <location>
        <begin position="85"/>
        <end position="105"/>
    </location>
</feature>
<dbReference type="Proteomes" id="UP000075901">
    <property type="component" value="Unassembled WGS sequence"/>
</dbReference>
<dbReference type="VEuPathDB" id="VectorBase:AMAM002420"/>
<accession>A0A182S9L8</accession>
<evidence type="ECO:0000313" key="2">
    <source>
        <dbReference type="EnsemblMetazoa" id="AMAM002420-PA"/>
    </source>
</evidence>
<reference evidence="2" key="2">
    <citation type="submission" date="2020-05" db="UniProtKB">
        <authorList>
            <consortium name="EnsemblMetazoa"/>
        </authorList>
    </citation>
    <scope>IDENTIFICATION</scope>
    <source>
        <strain evidence="2">maculatus3</strain>
    </source>
</reference>
<sequence>MFVTATADCESPDGDPCVDAVRDLAYCPVDNPAPVPMAPSPRKPPTPAKHRSNSMSGGNAGLPPINRVPKAAPRATQQPPTPKPRSGDATKIKHDFKERNGNLVH</sequence>
<proteinExistence type="predicted"/>
<reference evidence="3" key="1">
    <citation type="submission" date="2013-09" db="EMBL/GenBank/DDBJ databases">
        <title>The Genome Sequence of Anopheles maculatus species B.</title>
        <authorList>
            <consortium name="The Broad Institute Genomics Platform"/>
            <person name="Neafsey D.E."/>
            <person name="Besansky N."/>
            <person name="Howell P."/>
            <person name="Walton C."/>
            <person name="Young S.K."/>
            <person name="Zeng Q."/>
            <person name="Gargeya S."/>
            <person name="Fitzgerald M."/>
            <person name="Haas B."/>
            <person name="Abouelleil A."/>
            <person name="Allen A.W."/>
            <person name="Alvarado L."/>
            <person name="Arachchi H.M."/>
            <person name="Berlin A.M."/>
            <person name="Chapman S.B."/>
            <person name="Gainer-Dewar J."/>
            <person name="Goldberg J."/>
            <person name="Griggs A."/>
            <person name="Gujja S."/>
            <person name="Hansen M."/>
            <person name="Howarth C."/>
            <person name="Imamovic A."/>
            <person name="Ireland A."/>
            <person name="Larimer J."/>
            <person name="McCowan C."/>
            <person name="Murphy C."/>
            <person name="Pearson M."/>
            <person name="Poon T.W."/>
            <person name="Priest M."/>
            <person name="Roberts A."/>
            <person name="Saif S."/>
            <person name="Shea T."/>
            <person name="Sisk P."/>
            <person name="Sykes S."/>
            <person name="Wortman J."/>
            <person name="Nusbaum C."/>
            <person name="Birren B."/>
        </authorList>
    </citation>
    <scope>NUCLEOTIDE SEQUENCE [LARGE SCALE GENOMIC DNA]</scope>
    <source>
        <strain evidence="3">maculatus3</strain>
    </source>
</reference>
<feature type="compositionally biased region" description="Pro residues" evidence="1">
    <location>
        <begin position="31"/>
        <end position="47"/>
    </location>
</feature>
<feature type="compositionally biased region" description="Low complexity" evidence="1">
    <location>
        <begin position="69"/>
        <end position="78"/>
    </location>
</feature>
<evidence type="ECO:0000313" key="3">
    <source>
        <dbReference type="Proteomes" id="UP000075901"/>
    </source>
</evidence>
<keyword evidence="3" id="KW-1185">Reference proteome</keyword>
<feature type="region of interest" description="Disordered" evidence="1">
    <location>
        <begin position="30"/>
        <end position="105"/>
    </location>
</feature>
<dbReference type="AlphaFoldDB" id="A0A182S9L8"/>
<dbReference type="EnsemblMetazoa" id="AMAM002420-RA">
    <property type="protein sequence ID" value="AMAM002420-PA"/>
    <property type="gene ID" value="AMAM002420"/>
</dbReference>